<evidence type="ECO:0000313" key="2">
    <source>
        <dbReference type="EMBL" id="RGR36462.1"/>
    </source>
</evidence>
<feature type="transmembrane region" description="Helical" evidence="1">
    <location>
        <begin position="208"/>
        <end position="225"/>
    </location>
</feature>
<feature type="transmembrane region" description="Helical" evidence="1">
    <location>
        <begin position="20"/>
        <end position="45"/>
    </location>
</feature>
<dbReference type="EMBL" id="QRUD01000050">
    <property type="protein sequence ID" value="RGR36462.1"/>
    <property type="molecule type" value="Genomic_DNA"/>
</dbReference>
<keyword evidence="1" id="KW-0472">Membrane</keyword>
<name>A0A395UPB6_PHOVU</name>
<sequence>MYINNANYFDTIKNFIRKILAIISIIHLSVFFNIETILGISVTWISTELYLRFILKRSNVILRPFSFIAISFLFLFMYFAPIVTLIDFNPIYNNMHLPLITFPLQLIYFSILILSFCLFNNYQNNKLTGIWKSFGFFNSISNKHLWLLAIGAWAIRLYLITNRYGEDGTNEIAGAGTLSFFATFIYAPLIIPFKNLYDIKSKYKTPQFDTPIILYIIATTLVNITSNSRNAIISIFIVLAIYFFLFFVKNKKQIKCSSKTIIWSIIILISFSFLSNLGIAMLGARSVRYGGSINNVFSTTINILTDKNKLDAIKKNIDISTKDRRSANLWDEYYCSNVFFQRLCNYKVVDSSIKYAYKRGLGDKTMLKDFSDRVTSILPGPICNALGFQKKSIMSSPMDILYSLCTNTLAQGFKVGGDVGLGISCFHYWYFIFAFIISKLLFYILDSLTYKKKNGSIISIIGLVQIYFIMFLFGVGGGLSGWIGFIYSLIIGNIIRLIYVKIVTLL</sequence>
<feature type="transmembrane region" description="Helical" evidence="1">
    <location>
        <begin position="260"/>
        <end position="284"/>
    </location>
</feature>
<dbReference type="Proteomes" id="UP000266497">
    <property type="component" value="Unassembled WGS sequence"/>
</dbReference>
<feature type="transmembrane region" description="Helical" evidence="1">
    <location>
        <begin position="231"/>
        <end position="248"/>
    </location>
</feature>
<feature type="transmembrane region" description="Helical" evidence="1">
    <location>
        <begin position="144"/>
        <end position="160"/>
    </location>
</feature>
<evidence type="ECO:0000256" key="1">
    <source>
        <dbReference type="SAM" id="Phobius"/>
    </source>
</evidence>
<reference evidence="2 3" key="1">
    <citation type="submission" date="2018-08" db="EMBL/GenBank/DDBJ databases">
        <title>A genome reference for cultivated species of the human gut microbiota.</title>
        <authorList>
            <person name="Zou Y."/>
            <person name="Xue W."/>
            <person name="Luo G."/>
        </authorList>
    </citation>
    <scope>NUCLEOTIDE SEQUENCE [LARGE SCALE GENOMIC DNA]</scope>
    <source>
        <strain evidence="2 3">AF25-30LB</strain>
    </source>
</reference>
<organism evidence="2 3">
    <name type="scientific">Phocaeicola vulgatus</name>
    <name type="common">Bacteroides vulgatus</name>
    <dbReference type="NCBI Taxonomy" id="821"/>
    <lineage>
        <taxon>Bacteria</taxon>
        <taxon>Pseudomonadati</taxon>
        <taxon>Bacteroidota</taxon>
        <taxon>Bacteroidia</taxon>
        <taxon>Bacteroidales</taxon>
        <taxon>Bacteroidaceae</taxon>
        <taxon>Phocaeicola</taxon>
    </lineage>
</organism>
<keyword evidence="1" id="KW-0812">Transmembrane</keyword>
<comment type="caution">
    <text evidence="2">The sequence shown here is derived from an EMBL/GenBank/DDBJ whole genome shotgun (WGS) entry which is preliminary data.</text>
</comment>
<feature type="transmembrane region" description="Helical" evidence="1">
    <location>
        <begin position="65"/>
        <end position="86"/>
    </location>
</feature>
<feature type="transmembrane region" description="Helical" evidence="1">
    <location>
        <begin position="481"/>
        <end position="499"/>
    </location>
</feature>
<feature type="transmembrane region" description="Helical" evidence="1">
    <location>
        <begin position="428"/>
        <end position="445"/>
    </location>
</feature>
<dbReference type="RefSeq" id="WP_117893378.1">
    <property type="nucleotide sequence ID" value="NZ_QRUD01000050.1"/>
</dbReference>
<evidence type="ECO:0000313" key="3">
    <source>
        <dbReference type="Proteomes" id="UP000266497"/>
    </source>
</evidence>
<dbReference type="AlphaFoldDB" id="A0A395UPB6"/>
<accession>A0A395UPB6</accession>
<feature type="transmembrane region" description="Helical" evidence="1">
    <location>
        <begin position="106"/>
        <end position="123"/>
    </location>
</feature>
<proteinExistence type="predicted"/>
<keyword evidence="1" id="KW-1133">Transmembrane helix</keyword>
<evidence type="ECO:0008006" key="4">
    <source>
        <dbReference type="Google" id="ProtNLM"/>
    </source>
</evidence>
<protein>
    <recommendedName>
        <fullName evidence="4">Oligosaccharide repeat unit polymerase</fullName>
    </recommendedName>
</protein>
<feature type="transmembrane region" description="Helical" evidence="1">
    <location>
        <begin position="172"/>
        <end position="196"/>
    </location>
</feature>
<feature type="transmembrane region" description="Helical" evidence="1">
    <location>
        <begin position="457"/>
        <end position="475"/>
    </location>
</feature>
<gene>
    <name evidence="2" type="ORF">DWY53_15915</name>
</gene>